<protein>
    <submittedName>
        <fullName evidence="2">ICA69 domain-containing protein</fullName>
    </submittedName>
</protein>
<evidence type="ECO:0000256" key="1">
    <source>
        <dbReference type="SAM" id="MobiDB-lite"/>
    </source>
</evidence>
<evidence type="ECO:0000313" key="2">
    <source>
        <dbReference type="WBParaSite" id="ECPE_0001495701-mRNA-1"/>
    </source>
</evidence>
<feature type="region of interest" description="Disordered" evidence="1">
    <location>
        <begin position="74"/>
        <end position="108"/>
    </location>
</feature>
<feature type="region of interest" description="Disordered" evidence="1">
    <location>
        <begin position="1"/>
        <end position="59"/>
    </location>
</feature>
<name>A0A183B6T2_9TREM</name>
<dbReference type="WBParaSite" id="ECPE_0001495701-mRNA-1">
    <property type="protein sequence ID" value="ECPE_0001495701-mRNA-1"/>
    <property type="gene ID" value="ECPE_0001495701"/>
</dbReference>
<dbReference type="AlphaFoldDB" id="A0A183B6T2"/>
<sequence>LFDVRTEQQQQQQQQQPPSTNANVAAQSVQTKSPRSLADYFAPPDTVPNDMAPTIPSLSNNDTREWQFFTPSSTNAVLSDHSDVPTAISNSQMPPGKEDLQSNGPSLYEPVTLTAQSTSQSCPANTSQIDLIIEQNPIATVTVDDGLDRFTPGLSEDEKFDNV</sequence>
<feature type="compositionally biased region" description="Polar residues" evidence="1">
    <location>
        <begin position="17"/>
        <end position="34"/>
    </location>
</feature>
<proteinExistence type="predicted"/>
<organism evidence="2">
    <name type="scientific">Echinostoma caproni</name>
    <dbReference type="NCBI Taxonomy" id="27848"/>
    <lineage>
        <taxon>Eukaryota</taxon>
        <taxon>Metazoa</taxon>
        <taxon>Spiralia</taxon>
        <taxon>Lophotrochozoa</taxon>
        <taxon>Platyhelminthes</taxon>
        <taxon>Trematoda</taxon>
        <taxon>Digenea</taxon>
        <taxon>Plagiorchiida</taxon>
        <taxon>Echinostomata</taxon>
        <taxon>Echinostomatoidea</taxon>
        <taxon>Echinostomatidae</taxon>
        <taxon>Echinostoma</taxon>
    </lineage>
</organism>
<reference evidence="2" key="1">
    <citation type="submission" date="2016-06" db="UniProtKB">
        <authorList>
            <consortium name="WormBaseParasite"/>
        </authorList>
    </citation>
    <scope>IDENTIFICATION</scope>
</reference>
<accession>A0A183B6T2</accession>